<name>A0A9Q9T4F0_9MICO</name>
<sequence>MRPESAGTPLWPLAIGTFAIGSGGGVVAGLLPSMAVDLDVGLAEVGLLVAVYSVVYAVAAPAVALFGHRIPRRSLMLCSLAAFGLASVAMALVDSYSAAVVARGLAAVAAGGFTPTATVLASQAVSPERRGRAVATVFGGLTTASVVAAPIGALLGPAVGFRAVYVGIGVTAVLAAVAIALLVARPTGLPMVQRDAPTDGLLTGVAVSGATTPVLGPDERRTDALRRPGGGTAAFGWVAVVLAVSMTETLAAFIVQTYAAPLLDVLAGAAGPTLSGILVSYGLAGVVGNVVGGRLSDRFGAAIVLCAALLGAGLSLAVLTWAGGNAVGAGAVFAVWGFCAWAANSPLQTLLLTMSGRFAQVVVALNSAVIALGTAAGSGIGGLLVDGGRTAELGAWSGAAMTVSVALTVVVIVGQRRATLRGRGITRRRRPAFRAGR</sequence>
<dbReference type="InterPro" id="IPR011701">
    <property type="entry name" value="MFS"/>
</dbReference>
<dbReference type="Pfam" id="PF07690">
    <property type="entry name" value="MFS_1"/>
    <property type="match status" value="1"/>
</dbReference>
<evidence type="ECO:0000313" key="8">
    <source>
        <dbReference type="EMBL" id="UYC81606.1"/>
    </source>
</evidence>
<evidence type="ECO:0000256" key="1">
    <source>
        <dbReference type="ARBA" id="ARBA00004651"/>
    </source>
</evidence>
<feature type="transmembrane region" description="Helical" evidence="6">
    <location>
        <begin position="99"/>
        <end position="121"/>
    </location>
</feature>
<dbReference type="PANTHER" id="PTHR43124">
    <property type="entry name" value="PURINE EFFLUX PUMP PBUE"/>
    <property type="match status" value="1"/>
</dbReference>
<accession>A0A9Q9T4F0</accession>
<feature type="transmembrane region" description="Helical" evidence="6">
    <location>
        <begin position="163"/>
        <end position="184"/>
    </location>
</feature>
<dbReference type="InterPro" id="IPR036259">
    <property type="entry name" value="MFS_trans_sf"/>
</dbReference>
<evidence type="ECO:0000259" key="7">
    <source>
        <dbReference type="PROSITE" id="PS50850"/>
    </source>
</evidence>
<feature type="transmembrane region" description="Helical" evidence="6">
    <location>
        <begin position="47"/>
        <end position="67"/>
    </location>
</feature>
<keyword evidence="2" id="KW-1003">Cell membrane</keyword>
<keyword evidence="4 6" id="KW-1133">Transmembrane helix</keyword>
<feature type="transmembrane region" description="Helical" evidence="6">
    <location>
        <begin position="393"/>
        <end position="413"/>
    </location>
</feature>
<dbReference type="GO" id="GO:0005886">
    <property type="term" value="C:plasma membrane"/>
    <property type="evidence" value="ECO:0007669"/>
    <property type="project" value="UniProtKB-SubCell"/>
</dbReference>
<evidence type="ECO:0000313" key="9">
    <source>
        <dbReference type="Proteomes" id="UP001062223"/>
    </source>
</evidence>
<proteinExistence type="predicted"/>
<gene>
    <name evidence="8" type="ORF">OE229_03855</name>
</gene>
<keyword evidence="3 6" id="KW-0812">Transmembrane</keyword>
<dbReference type="AlphaFoldDB" id="A0A9Q9T4F0"/>
<dbReference type="Proteomes" id="UP001062223">
    <property type="component" value="Chromosome"/>
</dbReference>
<dbReference type="EMBL" id="CP106879">
    <property type="protein sequence ID" value="UYC81606.1"/>
    <property type="molecule type" value="Genomic_DNA"/>
</dbReference>
<feature type="domain" description="Major facilitator superfamily (MFS) profile" evidence="7">
    <location>
        <begin position="9"/>
        <end position="417"/>
    </location>
</feature>
<evidence type="ECO:0000256" key="5">
    <source>
        <dbReference type="ARBA" id="ARBA00023136"/>
    </source>
</evidence>
<keyword evidence="5 6" id="KW-0472">Membrane</keyword>
<dbReference type="InterPro" id="IPR050189">
    <property type="entry name" value="MFS_Efflux_Transporters"/>
</dbReference>
<reference evidence="8" key="1">
    <citation type="submission" date="2022-09" db="EMBL/GenBank/DDBJ databases">
        <title>Taxonomy of Curtobacterium flaccumfaciens.</title>
        <authorList>
            <person name="Osdaghi E."/>
            <person name="Taghavi S.M."/>
            <person name="Hamidizade M."/>
            <person name="Abachi H."/>
            <person name="Fazliarab A."/>
            <person name="Baeyen S."/>
            <person name="Portier P."/>
            <person name="Van Vaerenbergh J."/>
            <person name="Jacques M.-A."/>
        </authorList>
    </citation>
    <scope>NUCLEOTIDE SEQUENCE</scope>
    <source>
        <strain evidence="8">AGQB46</strain>
    </source>
</reference>
<feature type="transmembrane region" description="Helical" evidence="6">
    <location>
        <begin position="234"/>
        <end position="259"/>
    </location>
</feature>
<feature type="transmembrane region" description="Helical" evidence="6">
    <location>
        <begin position="327"/>
        <end position="347"/>
    </location>
</feature>
<evidence type="ECO:0000256" key="6">
    <source>
        <dbReference type="SAM" id="Phobius"/>
    </source>
</evidence>
<dbReference type="SUPFAM" id="SSF103473">
    <property type="entry name" value="MFS general substrate transporter"/>
    <property type="match status" value="1"/>
</dbReference>
<evidence type="ECO:0000256" key="2">
    <source>
        <dbReference type="ARBA" id="ARBA00022475"/>
    </source>
</evidence>
<comment type="subcellular location">
    <subcellularLocation>
        <location evidence="1">Cell membrane</location>
        <topology evidence="1">Multi-pass membrane protein</topology>
    </subcellularLocation>
</comment>
<feature type="transmembrane region" description="Helical" evidence="6">
    <location>
        <begin position="299"/>
        <end position="321"/>
    </location>
</feature>
<feature type="transmembrane region" description="Helical" evidence="6">
    <location>
        <begin position="359"/>
        <end position="381"/>
    </location>
</feature>
<dbReference type="RefSeq" id="WP_262139815.1">
    <property type="nucleotide sequence ID" value="NZ_CP106879.1"/>
</dbReference>
<organism evidence="8 9">
    <name type="scientific">Curtobacterium poinsettiae</name>
    <dbReference type="NCBI Taxonomy" id="159612"/>
    <lineage>
        <taxon>Bacteria</taxon>
        <taxon>Bacillati</taxon>
        <taxon>Actinomycetota</taxon>
        <taxon>Actinomycetes</taxon>
        <taxon>Micrococcales</taxon>
        <taxon>Microbacteriaceae</taxon>
        <taxon>Curtobacterium</taxon>
    </lineage>
</organism>
<feature type="transmembrane region" description="Helical" evidence="6">
    <location>
        <begin position="12"/>
        <end position="35"/>
    </location>
</feature>
<feature type="transmembrane region" description="Helical" evidence="6">
    <location>
        <begin position="74"/>
        <end position="93"/>
    </location>
</feature>
<protein>
    <submittedName>
        <fullName evidence="8">MFS transporter</fullName>
    </submittedName>
</protein>
<dbReference type="GO" id="GO:0022857">
    <property type="term" value="F:transmembrane transporter activity"/>
    <property type="evidence" value="ECO:0007669"/>
    <property type="project" value="InterPro"/>
</dbReference>
<feature type="transmembrane region" description="Helical" evidence="6">
    <location>
        <begin position="265"/>
        <end position="287"/>
    </location>
</feature>
<dbReference type="PANTHER" id="PTHR43124:SF10">
    <property type="entry name" value="PURINE EFFLUX PUMP PBUE"/>
    <property type="match status" value="1"/>
</dbReference>
<evidence type="ECO:0000256" key="4">
    <source>
        <dbReference type="ARBA" id="ARBA00022989"/>
    </source>
</evidence>
<dbReference type="PROSITE" id="PS50850">
    <property type="entry name" value="MFS"/>
    <property type="match status" value="1"/>
</dbReference>
<feature type="transmembrane region" description="Helical" evidence="6">
    <location>
        <begin position="133"/>
        <end position="157"/>
    </location>
</feature>
<evidence type="ECO:0000256" key="3">
    <source>
        <dbReference type="ARBA" id="ARBA00022692"/>
    </source>
</evidence>
<dbReference type="KEGG" id="cpoi:OE229_03855"/>
<dbReference type="Gene3D" id="1.20.1250.20">
    <property type="entry name" value="MFS general substrate transporter like domains"/>
    <property type="match status" value="2"/>
</dbReference>
<dbReference type="InterPro" id="IPR020846">
    <property type="entry name" value="MFS_dom"/>
</dbReference>